<dbReference type="Proteomes" id="UP000335636">
    <property type="component" value="Unassembled WGS sequence"/>
</dbReference>
<proteinExistence type="predicted"/>
<keyword evidence="3" id="KW-1185">Reference proteome</keyword>
<evidence type="ECO:0000313" key="3">
    <source>
        <dbReference type="Proteomes" id="UP000335636"/>
    </source>
</evidence>
<name>A0A5E4C0G1_MARMO</name>
<organism evidence="2 3">
    <name type="scientific">Marmota monax</name>
    <name type="common">Woodchuck</name>
    <dbReference type="NCBI Taxonomy" id="9995"/>
    <lineage>
        <taxon>Eukaryota</taxon>
        <taxon>Metazoa</taxon>
        <taxon>Chordata</taxon>
        <taxon>Craniata</taxon>
        <taxon>Vertebrata</taxon>
        <taxon>Euteleostomi</taxon>
        <taxon>Mammalia</taxon>
        <taxon>Eutheria</taxon>
        <taxon>Euarchontoglires</taxon>
        <taxon>Glires</taxon>
        <taxon>Rodentia</taxon>
        <taxon>Sciuromorpha</taxon>
        <taxon>Sciuridae</taxon>
        <taxon>Xerinae</taxon>
        <taxon>Marmotini</taxon>
        <taxon>Marmota</taxon>
    </lineage>
</organism>
<reference evidence="2 3" key="1">
    <citation type="submission" date="2019-04" db="EMBL/GenBank/DDBJ databases">
        <authorList>
            <person name="Alioto T."/>
            <person name="Alioto T."/>
        </authorList>
    </citation>
    <scope>NUCLEOTIDE SEQUENCE [LARGE SCALE GENOMIC DNA]</scope>
</reference>
<evidence type="ECO:0000313" key="1">
    <source>
        <dbReference type="EMBL" id="KAF7481969.1"/>
    </source>
</evidence>
<dbReference type="EMBL" id="WJEC01000661">
    <property type="protein sequence ID" value="KAF7481969.1"/>
    <property type="molecule type" value="Genomic_DNA"/>
</dbReference>
<dbReference type="EMBL" id="CABDUW010000776">
    <property type="protein sequence ID" value="VTJ75026.1"/>
    <property type="molecule type" value="Genomic_DNA"/>
</dbReference>
<reference evidence="1" key="2">
    <citation type="submission" date="2020-08" db="EMBL/GenBank/DDBJ databases">
        <authorList>
            <person name="Shumante A."/>
            <person name="Zimin A.V."/>
            <person name="Puiu D."/>
            <person name="Salzberg S.L."/>
        </authorList>
    </citation>
    <scope>NUCLEOTIDE SEQUENCE</scope>
    <source>
        <strain evidence="1">WC2-LM</strain>
        <tissue evidence="1">Liver</tissue>
    </source>
</reference>
<sequence>MKGSLELKQQLLPGGKVHDASSWDSCYGALEGSSLRLFLDEKMAVEVPDSKGSKKWTFEGWRQG</sequence>
<dbReference type="AlphaFoldDB" id="A0A5E4C0G1"/>
<evidence type="ECO:0000313" key="2">
    <source>
        <dbReference type="EMBL" id="VTJ75026.1"/>
    </source>
</evidence>
<protein>
    <submittedName>
        <fullName evidence="2">Uncharacterized protein</fullName>
    </submittedName>
</protein>
<dbReference type="Proteomes" id="UP000662637">
    <property type="component" value="Unassembled WGS sequence"/>
</dbReference>
<gene>
    <name evidence="1" type="ORF">GHT09_006805</name>
    <name evidence="2" type="ORF">MONAX_5E014114</name>
</gene>
<accession>A0A5E4C0G1</accession>